<evidence type="ECO:0000313" key="2">
    <source>
        <dbReference type="EMBL" id="KAF7431234.1"/>
    </source>
</evidence>
<dbReference type="AlphaFoldDB" id="A0A8H6ZV42"/>
<dbReference type="GeneID" id="59376773"/>
<dbReference type="Proteomes" id="UP000623687">
    <property type="component" value="Unassembled WGS sequence"/>
</dbReference>
<proteinExistence type="predicted"/>
<gene>
    <name evidence="2" type="ORF">PC9H_006955</name>
</gene>
<feature type="signal peptide" evidence="1">
    <location>
        <begin position="1"/>
        <end position="18"/>
    </location>
</feature>
<comment type="caution">
    <text evidence="2">The sequence shown here is derived from an EMBL/GenBank/DDBJ whole genome shotgun (WGS) entry which is preliminary data.</text>
</comment>
<feature type="chain" id="PRO_5034688444" evidence="1">
    <location>
        <begin position="19"/>
        <end position="71"/>
    </location>
</feature>
<evidence type="ECO:0000313" key="3">
    <source>
        <dbReference type="Proteomes" id="UP000623687"/>
    </source>
</evidence>
<protein>
    <submittedName>
        <fullName evidence="2">Uncharacterized protein</fullName>
    </submittedName>
</protein>
<accession>A0A8H6ZV42</accession>
<name>A0A8H6ZV42_PLEOS</name>
<keyword evidence="3" id="KW-1185">Reference proteome</keyword>
<keyword evidence="1" id="KW-0732">Signal</keyword>
<sequence length="71" mass="7577">MFKSLFITICAIAAFVGAQDAPVFTAKRVVNKVVNEAPFLTVSTEFVTWTQSPSITESDVSTTSATVSIGF</sequence>
<dbReference type="OrthoDB" id="3025387at2759"/>
<reference evidence="2" key="1">
    <citation type="submission" date="2019-07" db="EMBL/GenBank/DDBJ databases">
        <authorList>
            <person name="Palmer J.M."/>
        </authorList>
    </citation>
    <scope>NUCLEOTIDE SEQUENCE</scope>
    <source>
        <strain evidence="2">PC9</strain>
    </source>
</reference>
<organism evidence="2 3">
    <name type="scientific">Pleurotus ostreatus</name>
    <name type="common">Oyster mushroom</name>
    <name type="synonym">White-rot fungus</name>
    <dbReference type="NCBI Taxonomy" id="5322"/>
    <lineage>
        <taxon>Eukaryota</taxon>
        <taxon>Fungi</taxon>
        <taxon>Dikarya</taxon>
        <taxon>Basidiomycota</taxon>
        <taxon>Agaricomycotina</taxon>
        <taxon>Agaricomycetes</taxon>
        <taxon>Agaricomycetidae</taxon>
        <taxon>Agaricales</taxon>
        <taxon>Pleurotineae</taxon>
        <taxon>Pleurotaceae</taxon>
        <taxon>Pleurotus</taxon>
    </lineage>
</organism>
<dbReference type="VEuPathDB" id="FungiDB:PC9H_006955"/>
<dbReference type="RefSeq" id="XP_036632512.1">
    <property type="nucleotide sequence ID" value="XM_036776493.1"/>
</dbReference>
<evidence type="ECO:0000256" key="1">
    <source>
        <dbReference type="SAM" id="SignalP"/>
    </source>
</evidence>
<dbReference type="EMBL" id="JACETU010000004">
    <property type="protein sequence ID" value="KAF7431234.1"/>
    <property type="molecule type" value="Genomic_DNA"/>
</dbReference>